<comment type="caution">
    <text evidence="1">The sequence shown here is derived from an EMBL/GenBank/DDBJ whole genome shotgun (WGS) entry which is preliminary data.</text>
</comment>
<dbReference type="Proteomes" id="UP000887159">
    <property type="component" value="Unassembled WGS sequence"/>
</dbReference>
<evidence type="ECO:0000313" key="2">
    <source>
        <dbReference type="Proteomes" id="UP000887159"/>
    </source>
</evidence>
<name>A0A8X6S6L8_TRICX</name>
<organism evidence="1 2">
    <name type="scientific">Trichonephila clavipes</name>
    <name type="common">Golden silk orbweaver</name>
    <name type="synonym">Nephila clavipes</name>
    <dbReference type="NCBI Taxonomy" id="2585209"/>
    <lineage>
        <taxon>Eukaryota</taxon>
        <taxon>Metazoa</taxon>
        <taxon>Ecdysozoa</taxon>
        <taxon>Arthropoda</taxon>
        <taxon>Chelicerata</taxon>
        <taxon>Arachnida</taxon>
        <taxon>Araneae</taxon>
        <taxon>Araneomorphae</taxon>
        <taxon>Entelegynae</taxon>
        <taxon>Araneoidea</taxon>
        <taxon>Nephilidae</taxon>
        <taxon>Trichonephila</taxon>
    </lineage>
</organism>
<evidence type="ECO:0000313" key="1">
    <source>
        <dbReference type="EMBL" id="GFY08417.1"/>
    </source>
</evidence>
<sequence>MQRVNSPEPPSEYCKQNHRKRRRCTSSLSRLVLQSTRPLFMLDCKGKLKQWLLCCCKCHRTIRADAGRAGKHTHFLINSP</sequence>
<keyword evidence="2" id="KW-1185">Reference proteome</keyword>
<accession>A0A8X6S6L8</accession>
<protein>
    <submittedName>
        <fullName evidence="1">Uncharacterized protein</fullName>
    </submittedName>
</protein>
<reference evidence="1" key="1">
    <citation type="submission" date="2020-08" db="EMBL/GenBank/DDBJ databases">
        <title>Multicomponent nature underlies the extraordinary mechanical properties of spider dragline silk.</title>
        <authorList>
            <person name="Kono N."/>
            <person name="Nakamura H."/>
            <person name="Mori M."/>
            <person name="Yoshida Y."/>
            <person name="Ohtoshi R."/>
            <person name="Malay A.D."/>
            <person name="Moran D.A.P."/>
            <person name="Tomita M."/>
            <person name="Numata K."/>
            <person name="Arakawa K."/>
        </authorList>
    </citation>
    <scope>NUCLEOTIDE SEQUENCE</scope>
</reference>
<dbReference type="AlphaFoldDB" id="A0A8X6S6L8"/>
<gene>
    <name evidence="1" type="ORF">TNCV_1358231</name>
</gene>
<dbReference type="EMBL" id="BMAU01021280">
    <property type="protein sequence ID" value="GFY08417.1"/>
    <property type="molecule type" value="Genomic_DNA"/>
</dbReference>
<proteinExistence type="predicted"/>